<sequence>MSGMTGSLRTRQDLVRAAAAILQPLTSCMTPGKARIYVGNGSAHYAEDVSGMECWSRALWALVPMLMGRCPEAEALWPLWQEGMIHGTDPEHEEYWGDIRDYDQRMVEMAVIGCGLCFVPESFWHPLNERQRQHLYDWLNQINLYDMPKNNWRFFRILVNIGFLKNGLPVDEVRMQEDMDMMESHYTADGWYFDYPTKRDYYTLWGFHFYSLLYAAVMEGNEPERCRRIRERAALIAPRFACWFDKEGRGLPYGRSLTYRFCQSSFWAAATFAGVECNAPDIGQMKHLLLNNLRFWLNRPIFDRGGALTVGYGYPNLCAAEGYNAQGSPYWGLKTFWILAMPEDHPFWQAEEKEYMPPESFLDEQVRLLLTRDPENRQVVAYTAGNHAWEHMHEDEKYEKFAYSTQFAFSVAKEDSALNRGAYDSMLAVRAVGRDLWHVRSGCTQYRLAEDRVSFTWSPMNGVTIDTVIAPKGMWHVRKHVIRTTVPLEAAEGAFSIPRDWAGARPCDRVCTQTEANECRAAAAGERGTSVICALKGYTSGEVIATEPNTNLMEPRCVLPTLHSRLEPGEHILLCAVYADSGNNLPDRIPEEVKKLAGSL</sequence>
<organism evidence="1 2">
    <name type="scientific">Aristaeella lactis</name>
    <dbReference type="NCBI Taxonomy" id="3046383"/>
    <lineage>
        <taxon>Bacteria</taxon>
        <taxon>Bacillati</taxon>
        <taxon>Bacillota</taxon>
        <taxon>Clostridia</taxon>
        <taxon>Eubacteriales</taxon>
        <taxon>Aristaeellaceae</taxon>
        <taxon>Aristaeella</taxon>
    </lineage>
</organism>
<name>A0AC61PLZ8_9FIRM</name>
<evidence type="ECO:0000313" key="2">
    <source>
        <dbReference type="Proteomes" id="UP000192328"/>
    </source>
</evidence>
<dbReference type="EMBL" id="FWXZ01000003">
    <property type="protein sequence ID" value="SMC66683.1"/>
    <property type="molecule type" value="Genomic_DNA"/>
</dbReference>
<accession>A0AC61PLZ8</accession>
<reference evidence="1" key="1">
    <citation type="submission" date="2017-04" db="EMBL/GenBank/DDBJ databases">
        <authorList>
            <person name="Varghese N."/>
            <person name="Submissions S."/>
        </authorList>
    </citation>
    <scope>NUCLEOTIDE SEQUENCE</scope>
    <source>
        <strain evidence="1">WTE2008</strain>
    </source>
</reference>
<comment type="caution">
    <text evidence="1">The sequence shown here is derived from an EMBL/GenBank/DDBJ whole genome shotgun (WGS) entry which is preliminary data.</text>
</comment>
<proteinExistence type="predicted"/>
<protein>
    <submittedName>
        <fullName evidence="1">Uncharacterized protein</fullName>
    </submittedName>
</protein>
<evidence type="ECO:0000313" key="1">
    <source>
        <dbReference type="EMBL" id="SMC66683.1"/>
    </source>
</evidence>
<dbReference type="Proteomes" id="UP000192328">
    <property type="component" value="Unassembled WGS sequence"/>
</dbReference>
<gene>
    <name evidence="1" type="ORF">SAMN06297397_1854</name>
</gene>
<keyword evidence="2" id="KW-1185">Reference proteome</keyword>